<dbReference type="NCBIfam" id="NF003381">
    <property type="entry name" value="PRK04460.1"/>
    <property type="match status" value="1"/>
</dbReference>
<dbReference type="PANTHER" id="PTHR34719">
    <property type="entry name" value="NICKEL-RESPONSIVE REGULATOR"/>
    <property type="match status" value="1"/>
</dbReference>
<dbReference type="InterPro" id="IPR045865">
    <property type="entry name" value="ACT-like_dom_sf"/>
</dbReference>
<evidence type="ECO:0000256" key="2">
    <source>
        <dbReference type="ARBA" id="ARBA00008478"/>
    </source>
</evidence>
<comment type="function">
    <text evidence="1 8">Transcriptional regulator.</text>
</comment>
<dbReference type="InterPro" id="IPR022988">
    <property type="entry name" value="Ni_resp_reg_NikR"/>
</dbReference>
<evidence type="ECO:0000256" key="5">
    <source>
        <dbReference type="ARBA" id="ARBA00023015"/>
    </source>
</evidence>
<dbReference type="Pfam" id="PF08753">
    <property type="entry name" value="NikR_C"/>
    <property type="match status" value="1"/>
</dbReference>
<keyword evidence="12" id="KW-1185">Reference proteome</keyword>
<evidence type="ECO:0000256" key="4">
    <source>
        <dbReference type="ARBA" id="ARBA00022723"/>
    </source>
</evidence>
<keyword evidence="5 8" id="KW-0805">Transcription regulation</keyword>
<dbReference type="InterPro" id="IPR027271">
    <property type="entry name" value="Acetolactate_synth/TF_NikR_C"/>
</dbReference>
<keyword evidence="7 8" id="KW-0804">Transcription</keyword>
<dbReference type="InterPro" id="IPR014864">
    <property type="entry name" value="TF_NikR_Ni-bd_C"/>
</dbReference>
<dbReference type="Gene3D" id="3.30.70.1150">
    <property type="entry name" value="ACT-like. Chain A, domain 2"/>
    <property type="match status" value="1"/>
</dbReference>
<sequence>MPRRGVVRAGISLPEDLMEAIDILAKRKGYKSRSQAIGEAIRVLTAEDQWESYEGEFYAVISFVYDHEVADTANRLIEAEHRHTGKIISTMHIHIDERNCLEISVVKGDRSTIEGVQRDIAAAKGVKILKVNTFKV</sequence>
<dbReference type="Gene3D" id="1.10.1220.10">
    <property type="entry name" value="Met repressor-like"/>
    <property type="match status" value="1"/>
</dbReference>
<evidence type="ECO:0000256" key="6">
    <source>
        <dbReference type="ARBA" id="ARBA00023125"/>
    </source>
</evidence>
<accession>A0A429GZ01</accession>
<dbReference type="NCBIfam" id="NF002815">
    <property type="entry name" value="PRK02967.1"/>
    <property type="match status" value="1"/>
</dbReference>
<feature type="domain" description="Transcription factor NikR nickel binding C-terminal" evidence="10">
    <location>
        <begin position="59"/>
        <end position="133"/>
    </location>
</feature>
<dbReference type="SUPFAM" id="SSF47598">
    <property type="entry name" value="Ribbon-helix-helix"/>
    <property type="match status" value="1"/>
</dbReference>
<dbReference type="CDD" id="cd22231">
    <property type="entry name" value="RHH_NikR_HicB-like"/>
    <property type="match status" value="1"/>
</dbReference>
<comment type="similarity">
    <text evidence="2 8">Belongs to the transcriptional regulatory CopG/NikR family.</text>
</comment>
<evidence type="ECO:0000256" key="1">
    <source>
        <dbReference type="ARBA" id="ARBA00002339"/>
    </source>
</evidence>
<evidence type="ECO:0000256" key="8">
    <source>
        <dbReference type="HAMAP-Rule" id="MF_00476"/>
    </source>
</evidence>
<evidence type="ECO:0000259" key="9">
    <source>
        <dbReference type="Pfam" id="PF01402"/>
    </source>
</evidence>
<comment type="caution">
    <text evidence="11">The sequence shown here is derived from an EMBL/GenBank/DDBJ whole genome shotgun (WGS) entry which is preliminary data.</text>
</comment>
<organism evidence="11 12">
    <name type="scientific">Candidatus Methanodesulfokora washburnensis</name>
    <dbReference type="NCBI Taxonomy" id="2478471"/>
    <lineage>
        <taxon>Archaea</taxon>
        <taxon>Thermoproteota</taxon>
        <taxon>Candidatus Korarchaeia</taxon>
        <taxon>Candidatus Korarchaeia incertae sedis</taxon>
        <taxon>Candidatus Methanodesulfokora</taxon>
    </lineage>
</organism>
<feature type="binding site" evidence="8">
    <location>
        <position position="94"/>
    </location>
    <ligand>
        <name>Ni(2+)</name>
        <dbReference type="ChEBI" id="CHEBI:49786"/>
    </ligand>
</feature>
<evidence type="ECO:0000256" key="3">
    <source>
        <dbReference type="ARBA" id="ARBA00022596"/>
    </source>
</evidence>
<keyword evidence="4 8" id="KW-0479">Metal-binding</keyword>
<dbReference type="HAMAP" id="MF_00476">
    <property type="entry name" value="NikR"/>
    <property type="match status" value="1"/>
</dbReference>
<dbReference type="Pfam" id="PF01402">
    <property type="entry name" value="RHH_1"/>
    <property type="match status" value="1"/>
</dbReference>
<dbReference type="InterPro" id="IPR002145">
    <property type="entry name" value="CopG"/>
</dbReference>
<feature type="domain" description="Ribbon-helix-helix protein CopG" evidence="9">
    <location>
        <begin position="11"/>
        <end position="42"/>
    </location>
</feature>
<feature type="binding site" evidence="8">
    <location>
        <position position="81"/>
    </location>
    <ligand>
        <name>Ni(2+)</name>
        <dbReference type="ChEBI" id="CHEBI:49786"/>
    </ligand>
</feature>
<evidence type="ECO:0000256" key="7">
    <source>
        <dbReference type="ARBA" id="ARBA00023163"/>
    </source>
</evidence>
<keyword evidence="6 8" id="KW-0238">DNA-binding</keyword>
<dbReference type="GO" id="GO:0010045">
    <property type="term" value="P:response to nickel cation"/>
    <property type="evidence" value="ECO:0007669"/>
    <property type="project" value="InterPro"/>
</dbReference>
<feature type="binding site" evidence="8">
    <location>
        <position position="92"/>
    </location>
    <ligand>
        <name>Ni(2+)</name>
        <dbReference type="ChEBI" id="CHEBI:49786"/>
    </ligand>
</feature>
<dbReference type="InterPro" id="IPR010985">
    <property type="entry name" value="Ribbon_hlx_hlx"/>
</dbReference>
<feature type="binding site" evidence="8">
    <location>
        <position position="100"/>
    </location>
    <ligand>
        <name>Ni(2+)</name>
        <dbReference type="ChEBI" id="CHEBI:49786"/>
    </ligand>
</feature>
<evidence type="ECO:0000259" key="10">
    <source>
        <dbReference type="Pfam" id="PF08753"/>
    </source>
</evidence>
<dbReference type="SUPFAM" id="SSF55021">
    <property type="entry name" value="ACT-like"/>
    <property type="match status" value="1"/>
</dbReference>
<name>A0A429GZ01_9CREN</name>
<dbReference type="AlphaFoldDB" id="A0A429GZ01"/>
<dbReference type="PANTHER" id="PTHR34719:SF2">
    <property type="entry name" value="NICKEL-RESPONSIVE REGULATOR"/>
    <property type="match status" value="1"/>
</dbReference>
<dbReference type="OrthoDB" id="25654at2157"/>
<protein>
    <recommendedName>
        <fullName evidence="8">Putative nickel-responsive regulator</fullName>
    </recommendedName>
</protein>
<reference evidence="11 12" key="1">
    <citation type="submission" date="2018-10" db="EMBL/GenBank/DDBJ databases">
        <title>Co-occurring genomic capacity for anaerobic methane metabolism and dissimilatory sulfite reduction discovered in the Korarchaeota.</title>
        <authorList>
            <person name="Mckay L.J."/>
            <person name="Dlakic M."/>
            <person name="Fields M.W."/>
            <person name="Delmont T.O."/>
            <person name="Eren A.M."/>
            <person name="Jay Z.J."/>
            <person name="Klingelsmith K.B."/>
            <person name="Rusch D.B."/>
            <person name="Inskeep W.P."/>
        </authorList>
    </citation>
    <scope>NUCLEOTIDE SEQUENCE [LARGE SCALE GENOMIC DNA]</scope>
    <source>
        <strain evidence="11 12">MDKW</strain>
    </source>
</reference>
<dbReference type="InterPro" id="IPR050192">
    <property type="entry name" value="CopG/NikR_regulator"/>
</dbReference>
<dbReference type="EMBL" id="RCOS01000001">
    <property type="protein sequence ID" value="RSN79126.1"/>
    <property type="molecule type" value="Genomic_DNA"/>
</dbReference>
<dbReference type="GO" id="GO:0016151">
    <property type="term" value="F:nickel cation binding"/>
    <property type="evidence" value="ECO:0007669"/>
    <property type="project" value="UniProtKB-UniRule"/>
</dbReference>
<gene>
    <name evidence="11" type="primary">nikR</name>
    <name evidence="11" type="ORF">D6D85_00065</name>
</gene>
<dbReference type="Proteomes" id="UP000277582">
    <property type="component" value="Unassembled WGS sequence"/>
</dbReference>
<dbReference type="GO" id="GO:0003700">
    <property type="term" value="F:DNA-binding transcription factor activity"/>
    <property type="evidence" value="ECO:0007669"/>
    <property type="project" value="UniProtKB-UniRule"/>
</dbReference>
<dbReference type="GO" id="GO:0003677">
    <property type="term" value="F:DNA binding"/>
    <property type="evidence" value="ECO:0007669"/>
    <property type="project" value="UniProtKB-KW"/>
</dbReference>
<dbReference type="InterPro" id="IPR013321">
    <property type="entry name" value="Arc_rbn_hlx_hlx"/>
</dbReference>
<keyword evidence="3 8" id="KW-0533">Nickel</keyword>
<proteinExistence type="inferred from homology"/>
<evidence type="ECO:0000313" key="11">
    <source>
        <dbReference type="EMBL" id="RSN79126.1"/>
    </source>
</evidence>
<dbReference type="RefSeq" id="WP_125669998.1">
    <property type="nucleotide sequence ID" value="NZ_RCOS01000001.1"/>
</dbReference>
<comment type="cofactor">
    <cofactor evidence="8">
        <name>Ni(2+)</name>
        <dbReference type="ChEBI" id="CHEBI:49786"/>
    </cofactor>
    <text evidence="8">Binds 1 nickel ion per subunit.</text>
</comment>
<evidence type="ECO:0000313" key="12">
    <source>
        <dbReference type="Proteomes" id="UP000277582"/>
    </source>
</evidence>